<evidence type="ECO:0000313" key="2">
    <source>
        <dbReference type="EMBL" id="RCG31959.1"/>
    </source>
</evidence>
<feature type="region of interest" description="Disordered" evidence="1">
    <location>
        <begin position="65"/>
        <end position="90"/>
    </location>
</feature>
<proteinExistence type="predicted"/>
<evidence type="ECO:0000313" key="3">
    <source>
        <dbReference type="Proteomes" id="UP000253094"/>
    </source>
</evidence>
<sequence length="90" mass="10318">MPPVLDEPPEPVTVKIAAQRLRKRPGTIRSWGTRYGARKLAQHERCTVYDWHDLKVIARQVDLGEPVPQTPEERDELRAQLRAARQSALP</sequence>
<comment type="caution">
    <text evidence="2">The sequence shown here is derived from an EMBL/GenBank/DDBJ whole genome shotgun (WGS) entry which is preliminary data.</text>
</comment>
<keyword evidence="3" id="KW-1185">Reference proteome</keyword>
<gene>
    <name evidence="2" type="ORF">DQ384_05295</name>
</gene>
<name>A0A367FPX7_9ACTN</name>
<dbReference type="Proteomes" id="UP000253094">
    <property type="component" value="Unassembled WGS sequence"/>
</dbReference>
<dbReference type="OrthoDB" id="3543263at2"/>
<reference evidence="2 3" key="1">
    <citation type="submission" date="2018-06" db="EMBL/GenBank/DDBJ databases">
        <title>Sphaerisporangium craniellae sp. nov., isolated from a marine sponge in the South China Sea.</title>
        <authorList>
            <person name="Li L."/>
        </authorList>
    </citation>
    <scope>NUCLEOTIDE SEQUENCE [LARGE SCALE GENOMIC DNA]</scope>
    <source>
        <strain evidence="2 3">CCTCC AA 208026</strain>
    </source>
</reference>
<dbReference type="EMBL" id="QOIL01000003">
    <property type="protein sequence ID" value="RCG31959.1"/>
    <property type="molecule type" value="Genomic_DNA"/>
</dbReference>
<dbReference type="RefSeq" id="WP_114027574.1">
    <property type="nucleotide sequence ID" value="NZ_QOIL01000003.1"/>
</dbReference>
<organism evidence="2 3">
    <name type="scientific">Sphaerisporangium album</name>
    <dbReference type="NCBI Taxonomy" id="509200"/>
    <lineage>
        <taxon>Bacteria</taxon>
        <taxon>Bacillati</taxon>
        <taxon>Actinomycetota</taxon>
        <taxon>Actinomycetes</taxon>
        <taxon>Streptosporangiales</taxon>
        <taxon>Streptosporangiaceae</taxon>
        <taxon>Sphaerisporangium</taxon>
    </lineage>
</organism>
<accession>A0A367FPX7</accession>
<evidence type="ECO:0008006" key="4">
    <source>
        <dbReference type="Google" id="ProtNLM"/>
    </source>
</evidence>
<dbReference type="AlphaFoldDB" id="A0A367FPX7"/>
<protein>
    <recommendedName>
        <fullName evidence="4">DNA-binding protein</fullName>
    </recommendedName>
</protein>
<feature type="compositionally biased region" description="Low complexity" evidence="1">
    <location>
        <begin position="80"/>
        <end position="90"/>
    </location>
</feature>
<evidence type="ECO:0000256" key="1">
    <source>
        <dbReference type="SAM" id="MobiDB-lite"/>
    </source>
</evidence>